<sequence>MKPNIIPPVLILSTGRCGSTMVSEMLNRHPDVLSLSEFFVPLGQNGFAWENPTGERMWQTLSQQSPSLHAMLKDGLVVDEGLYPHDDPNSRFSAHDMPPVIATTLPHLTPDYEALYDALERFVRPLPKAPLADQYRALFDHLMDRFGRRVWVERSGGSLMLAAKLLRLFPEARVVHVFRDGRDTAISMSRHHNFRVLLAIHKKCRRLGLDLRRDFLKDRGSPASIWLEKLFFSVVDTGKLLREEPELAEFGALWSDMILTGEKMLGHLPPDRLLNLRFEDVQQAPYEKLSELIRFIDPSLHNEAWLEETAAMLRPTRAKYTDLPAPQQAALTRACAPGLRHLGYAA</sequence>
<dbReference type="GO" id="GO:0001517">
    <property type="term" value="F:N-acetylglucosamine 6-O-sulfotransferase activity"/>
    <property type="evidence" value="ECO:0007669"/>
    <property type="project" value="TreeGrafter"/>
</dbReference>
<dbReference type="GO" id="GO:0006790">
    <property type="term" value="P:sulfur compound metabolic process"/>
    <property type="evidence" value="ECO:0007669"/>
    <property type="project" value="TreeGrafter"/>
</dbReference>
<dbReference type="RefSeq" id="WP_121216771.1">
    <property type="nucleotide sequence ID" value="NZ_RBIG01000001.1"/>
</dbReference>
<comment type="caution">
    <text evidence="1">The sequence shown here is derived from an EMBL/GenBank/DDBJ whole genome shotgun (WGS) entry which is preliminary data.</text>
</comment>
<dbReference type="Pfam" id="PF13469">
    <property type="entry name" value="Sulfotransfer_3"/>
    <property type="match status" value="1"/>
</dbReference>
<dbReference type="AlphaFoldDB" id="A0A420WND3"/>
<dbReference type="PANTHER" id="PTHR10704:SF44">
    <property type="entry name" value="LD35051P-RELATED"/>
    <property type="match status" value="1"/>
</dbReference>
<gene>
    <name evidence="1" type="ORF">BCL74_0149</name>
</gene>
<proteinExistence type="predicted"/>
<dbReference type="InterPro" id="IPR027417">
    <property type="entry name" value="P-loop_NTPase"/>
</dbReference>
<dbReference type="OrthoDB" id="9777890at2"/>
<dbReference type="Gene3D" id="3.40.50.300">
    <property type="entry name" value="P-loop containing nucleotide triphosphate hydrolases"/>
    <property type="match status" value="1"/>
</dbReference>
<accession>A0A420WND3</accession>
<dbReference type="SUPFAM" id="SSF52540">
    <property type="entry name" value="P-loop containing nucleoside triphosphate hydrolases"/>
    <property type="match status" value="1"/>
</dbReference>
<name>A0A420WND3_9PROT</name>
<evidence type="ECO:0000313" key="1">
    <source>
        <dbReference type="EMBL" id="RKQ72385.1"/>
    </source>
</evidence>
<dbReference type="Proteomes" id="UP000277424">
    <property type="component" value="Unassembled WGS sequence"/>
</dbReference>
<protein>
    <submittedName>
        <fullName evidence="1">Sulfotransferase family protein</fullName>
    </submittedName>
</protein>
<dbReference type="EMBL" id="RBIG01000001">
    <property type="protein sequence ID" value="RKQ72385.1"/>
    <property type="molecule type" value="Genomic_DNA"/>
</dbReference>
<dbReference type="InterPro" id="IPR051135">
    <property type="entry name" value="Gal/GlcNAc/GalNAc_ST"/>
</dbReference>
<keyword evidence="1" id="KW-0808">Transferase</keyword>
<evidence type="ECO:0000313" key="2">
    <source>
        <dbReference type="Proteomes" id="UP000277424"/>
    </source>
</evidence>
<organism evidence="1 2">
    <name type="scientific">Oceanibaculum indicum</name>
    <dbReference type="NCBI Taxonomy" id="526216"/>
    <lineage>
        <taxon>Bacteria</taxon>
        <taxon>Pseudomonadati</taxon>
        <taxon>Pseudomonadota</taxon>
        <taxon>Alphaproteobacteria</taxon>
        <taxon>Rhodospirillales</taxon>
        <taxon>Oceanibaculaceae</taxon>
        <taxon>Oceanibaculum</taxon>
    </lineage>
</organism>
<dbReference type="GO" id="GO:0006044">
    <property type="term" value="P:N-acetylglucosamine metabolic process"/>
    <property type="evidence" value="ECO:0007669"/>
    <property type="project" value="TreeGrafter"/>
</dbReference>
<reference evidence="1 2" key="1">
    <citation type="submission" date="2018-10" db="EMBL/GenBank/DDBJ databases">
        <title>Comparative analysis of microorganisms from saline springs in Andes Mountain Range, Colombia.</title>
        <authorList>
            <person name="Rubin E."/>
        </authorList>
    </citation>
    <scope>NUCLEOTIDE SEQUENCE [LARGE SCALE GENOMIC DNA]</scope>
    <source>
        <strain evidence="1 2">USBA 36</strain>
    </source>
</reference>
<dbReference type="PANTHER" id="PTHR10704">
    <property type="entry name" value="CARBOHYDRATE SULFOTRANSFERASE"/>
    <property type="match status" value="1"/>
</dbReference>